<dbReference type="EMBL" id="JBBPFD010000010">
    <property type="protein sequence ID" value="KAK7910047.1"/>
    <property type="molecule type" value="Genomic_DNA"/>
</dbReference>
<feature type="compositionally biased region" description="Acidic residues" evidence="5">
    <location>
        <begin position="272"/>
        <end position="318"/>
    </location>
</feature>
<name>A0AAW0P795_9GOBI</name>
<feature type="region of interest" description="Disordered" evidence="5">
    <location>
        <begin position="271"/>
        <end position="425"/>
    </location>
</feature>
<evidence type="ECO:0000313" key="8">
    <source>
        <dbReference type="Proteomes" id="UP001460270"/>
    </source>
</evidence>
<dbReference type="InterPro" id="IPR051270">
    <property type="entry name" value="Tyrosine-tRNA_ligase_regulator"/>
</dbReference>
<sequence length="480" mass="52961">MDSSSVSVDSPVKERCVLYRELSMVSSHLTLQEDITRGSLYLTLLKPLTSAAVLGAGAEKTVGGKCQTEEGHRGTRVQLQDKQKRRLVRSGTGSEQMLGVEPRLDVSRLDLRVGCVLSARSHAHSLTVQEVDVGEPAPRTVVSKLGTNVQLDQLPGAMVMLICNVKACKLRGVVSKARLVCCSQSKDCIELLTPPPGSIPGDKITFLNFPGEADKELPSKERVFERLQPDLWALERWDLLEDPPAADISSDGEDAGELEQVPFFLWRHRLEESEDEEEDWDDGDSGYDSFSEEEEDQDEDEEEEEEDTDEEVESDDDDQRFPPEEFWAGWHQDASPARAVDVLQQRAPSPVFQEEQRLSSPADALPAPSSPPAPRSPPVGSALDFVPLCGSKRHRTEDEEEEPSSKRQRSEDSPDQPSTSAGTSGGFFIRNFHLLQVSADAESPSPAAADDLALSISAGTFTGFTRYFHHLRQDSESDED</sequence>
<evidence type="ECO:0000313" key="7">
    <source>
        <dbReference type="EMBL" id="KAK7910047.1"/>
    </source>
</evidence>
<protein>
    <recommendedName>
        <fullName evidence="6">tRNA-binding domain-containing protein</fullName>
    </recommendedName>
</protein>
<dbReference type="Pfam" id="PF01588">
    <property type="entry name" value="tRNA_bind"/>
    <property type="match status" value="1"/>
</dbReference>
<evidence type="ECO:0000256" key="2">
    <source>
        <dbReference type="ARBA" id="ARBA00022884"/>
    </source>
</evidence>
<dbReference type="InterPro" id="IPR002547">
    <property type="entry name" value="tRNA-bd_dom"/>
</dbReference>
<accession>A0AAW0P795</accession>
<dbReference type="PANTHER" id="PTHR11586:SF42">
    <property type="entry name" value="AMINOACYL TRNA SYNTHASE COMPLEX-INTERACTING MULTIFUNCTIONAL PROTEIN 1"/>
    <property type="match status" value="1"/>
</dbReference>
<dbReference type="SUPFAM" id="SSF50249">
    <property type="entry name" value="Nucleic acid-binding proteins"/>
    <property type="match status" value="1"/>
</dbReference>
<feature type="compositionally biased region" description="Pro residues" evidence="5">
    <location>
        <begin position="368"/>
        <end position="377"/>
    </location>
</feature>
<evidence type="ECO:0000259" key="6">
    <source>
        <dbReference type="PROSITE" id="PS50886"/>
    </source>
</evidence>
<dbReference type="Gene3D" id="2.40.50.140">
    <property type="entry name" value="Nucleic acid-binding proteins"/>
    <property type="match status" value="1"/>
</dbReference>
<organism evidence="7 8">
    <name type="scientific">Mugilogobius chulae</name>
    <name type="common">yellowstripe goby</name>
    <dbReference type="NCBI Taxonomy" id="88201"/>
    <lineage>
        <taxon>Eukaryota</taxon>
        <taxon>Metazoa</taxon>
        <taxon>Chordata</taxon>
        <taxon>Craniata</taxon>
        <taxon>Vertebrata</taxon>
        <taxon>Euteleostomi</taxon>
        <taxon>Actinopterygii</taxon>
        <taxon>Neopterygii</taxon>
        <taxon>Teleostei</taxon>
        <taxon>Neoteleostei</taxon>
        <taxon>Acanthomorphata</taxon>
        <taxon>Gobiaria</taxon>
        <taxon>Gobiiformes</taxon>
        <taxon>Gobioidei</taxon>
        <taxon>Gobiidae</taxon>
        <taxon>Gobionellinae</taxon>
        <taxon>Mugilogobius</taxon>
    </lineage>
</organism>
<keyword evidence="2 4" id="KW-0694">RNA-binding</keyword>
<dbReference type="PANTHER" id="PTHR11586">
    <property type="entry name" value="TRNA-AMINOACYLATION COFACTOR ARC1 FAMILY MEMBER"/>
    <property type="match status" value="1"/>
</dbReference>
<evidence type="ECO:0000256" key="3">
    <source>
        <dbReference type="ARBA" id="ARBA00022917"/>
    </source>
</evidence>
<feature type="domain" description="TRNA-binding" evidence="6">
    <location>
        <begin position="105"/>
        <end position="205"/>
    </location>
</feature>
<dbReference type="GO" id="GO:0006412">
    <property type="term" value="P:translation"/>
    <property type="evidence" value="ECO:0007669"/>
    <property type="project" value="UniProtKB-KW"/>
</dbReference>
<gene>
    <name evidence="7" type="ORF">WMY93_014731</name>
</gene>
<reference evidence="8" key="1">
    <citation type="submission" date="2024-04" db="EMBL/GenBank/DDBJ databases">
        <title>Salinicola lusitanus LLJ914,a marine bacterium isolated from the Okinawa Trough.</title>
        <authorList>
            <person name="Li J."/>
        </authorList>
    </citation>
    <scope>NUCLEOTIDE SEQUENCE [LARGE SCALE GENOMIC DNA]</scope>
</reference>
<dbReference type="PROSITE" id="PS50886">
    <property type="entry name" value="TRBD"/>
    <property type="match status" value="1"/>
</dbReference>
<comment type="caution">
    <text evidence="7">The sequence shown here is derived from an EMBL/GenBank/DDBJ whole genome shotgun (WGS) entry which is preliminary data.</text>
</comment>
<evidence type="ECO:0000256" key="1">
    <source>
        <dbReference type="ARBA" id="ARBA00022555"/>
    </source>
</evidence>
<keyword evidence="8" id="KW-1185">Reference proteome</keyword>
<feature type="compositionally biased region" description="Basic and acidic residues" evidence="5">
    <location>
        <begin position="403"/>
        <end position="412"/>
    </location>
</feature>
<keyword evidence="1 4" id="KW-0820">tRNA-binding</keyword>
<dbReference type="GO" id="GO:0000049">
    <property type="term" value="F:tRNA binding"/>
    <property type="evidence" value="ECO:0007669"/>
    <property type="project" value="UniProtKB-UniRule"/>
</dbReference>
<dbReference type="AlphaFoldDB" id="A0AAW0P795"/>
<proteinExistence type="predicted"/>
<evidence type="ECO:0000256" key="5">
    <source>
        <dbReference type="SAM" id="MobiDB-lite"/>
    </source>
</evidence>
<keyword evidence="3" id="KW-0648">Protein biosynthesis</keyword>
<dbReference type="Proteomes" id="UP001460270">
    <property type="component" value="Unassembled WGS sequence"/>
</dbReference>
<evidence type="ECO:0000256" key="4">
    <source>
        <dbReference type="PROSITE-ProRule" id="PRU00209"/>
    </source>
</evidence>
<dbReference type="InterPro" id="IPR012340">
    <property type="entry name" value="NA-bd_OB-fold"/>
</dbReference>